<dbReference type="AlphaFoldDB" id="A0AAW1UKV0"/>
<reference evidence="3 4" key="1">
    <citation type="submission" date="2023-03" db="EMBL/GenBank/DDBJ databases">
        <title>Genome insight into feeding habits of ladybird beetles.</title>
        <authorList>
            <person name="Li H.-S."/>
            <person name="Huang Y.-H."/>
            <person name="Pang H."/>
        </authorList>
    </citation>
    <scope>NUCLEOTIDE SEQUENCE [LARGE SCALE GENOMIC DNA]</scope>
    <source>
        <strain evidence="3">SYSU_2023b</strain>
        <tissue evidence="3">Whole body</tissue>
    </source>
</reference>
<sequence length="247" mass="26695">MNIIILAVCFGTLVSSVLAEYNRNDEMHFQPSSNRYYEYNLHTTKNQTAESKSDHKESKSGSDKLRFGLPIVYGNSGTGAQPYPQGGQVSYMISPMKLDIGGVALGALIGLGAILILPKLAQAFGGLHGGYRSIDDGVSTVSDILSKLDNSLEQQNIDSSSCMQRFVCNYVNEARKNIENGEAGALDQMIYTISNNALVTQLLDGSSIKQAVDMGKVGDVEKCLSLYRSCPINKDNILKVITGMLPA</sequence>
<evidence type="ECO:0000313" key="4">
    <source>
        <dbReference type="Proteomes" id="UP001431783"/>
    </source>
</evidence>
<keyword evidence="1" id="KW-1133">Transmembrane helix</keyword>
<name>A0AAW1UKV0_9CUCU</name>
<protein>
    <submittedName>
        <fullName evidence="3">Uncharacterized protein</fullName>
    </submittedName>
</protein>
<keyword evidence="2" id="KW-0732">Signal</keyword>
<dbReference type="EMBL" id="JARQZJ010000092">
    <property type="protein sequence ID" value="KAK9884142.1"/>
    <property type="molecule type" value="Genomic_DNA"/>
</dbReference>
<evidence type="ECO:0000313" key="3">
    <source>
        <dbReference type="EMBL" id="KAK9884142.1"/>
    </source>
</evidence>
<dbReference type="Pfam" id="PF07841">
    <property type="entry name" value="DM4_12"/>
    <property type="match status" value="1"/>
</dbReference>
<feature type="transmembrane region" description="Helical" evidence="1">
    <location>
        <begin position="100"/>
        <end position="117"/>
    </location>
</feature>
<proteinExistence type="predicted"/>
<keyword evidence="1" id="KW-0472">Membrane</keyword>
<dbReference type="Proteomes" id="UP001431783">
    <property type="component" value="Unassembled WGS sequence"/>
</dbReference>
<keyword evidence="1" id="KW-0812">Transmembrane</keyword>
<accession>A0AAW1UKV0</accession>
<evidence type="ECO:0000256" key="2">
    <source>
        <dbReference type="SAM" id="SignalP"/>
    </source>
</evidence>
<keyword evidence="4" id="KW-1185">Reference proteome</keyword>
<gene>
    <name evidence="3" type="ORF">WA026_005093</name>
</gene>
<comment type="caution">
    <text evidence="3">The sequence shown here is derived from an EMBL/GenBank/DDBJ whole genome shotgun (WGS) entry which is preliminary data.</text>
</comment>
<feature type="signal peptide" evidence="2">
    <location>
        <begin position="1"/>
        <end position="19"/>
    </location>
</feature>
<evidence type="ECO:0000256" key="1">
    <source>
        <dbReference type="SAM" id="Phobius"/>
    </source>
</evidence>
<organism evidence="3 4">
    <name type="scientific">Henosepilachna vigintioctopunctata</name>
    <dbReference type="NCBI Taxonomy" id="420089"/>
    <lineage>
        <taxon>Eukaryota</taxon>
        <taxon>Metazoa</taxon>
        <taxon>Ecdysozoa</taxon>
        <taxon>Arthropoda</taxon>
        <taxon>Hexapoda</taxon>
        <taxon>Insecta</taxon>
        <taxon>Pterygota</taxon>
        <taxon>Neoptera</taxon>
        <taxon>Endopterygota</taxon>
        <taxon>Coleoptera</taxon>
        <taxon>Polyphaga</taxon>
        <taxon>Cucujiformia</taxon>
        <taxon>Coccinelloidea</taxon>
        <taxon>Coccinellidae</taxon>
        <taxon>Epilachninae</taxon>
        <taxon>Epilachnini</taxon>
        <taxon>Henosepilachna</taxon>
    </lineage>
</organism>
<feature type="chain" id="PRO_5043867278" evidence="2">
    <location>
        <begin position="20"/>
        <end position="247"/>
    </location>
</feature>
<dbReference type="InterPro" id="IPR006631">
    <property type="entry name" value="DM4_12"/>
</dbReference>